<organism evidence="3 4">
    <name type="scientific">Sanguibacter suaedae</name>
    <dbReference type="NCBI Taxonomy" id="2795737"/>
    <lineage>
        <taxon>Bacteria</taxon>
        <taxon>Bacillati</taxon>
        <taxon>Actinomycetota</taxon>
        <taxon>Actinomycetes</taxon>
        <taxon>Micrococcales</taxon>
        <taxon>Sanguibacteraceae</taxon>
        <taxon>Sanguibacter</taxon>
    </lineage>
</organism>
<sequence>MREITDVAELRETCADDQLCVWAAQDLGTTRAWVSDDGRAVAVAAPELSRWDRVALWGAPDAAAPLAMEVLDLVGPVFRPFGDPALIDAVIGAEPALESVATFGWMGTTRTEHPGGWSRDGAEWLPASADAEVAAFVDDVSPTSYALPGMPAVERWAGVRGDHGDLLAVGALAWNAPSIGFLAGIMVDPAVRGRGLGRRVCELLLDESLRERGSAALMVDAQNVAAIRLYEGLGLTYRDVRVAAIVGSPQGGPDESVRPAGAVVPARRRTLSGSGSSGR</sequence>
<dbReference type="Pfam" id="PF00583">
    <property type="entry name" value="Acetyltransf_1"/>
    <property type="match status" value="1"/>
</dbReference>
<dbReference type="RefSeq" id="WP_198732367.1">
    <property type="nucleotide sequence ID" value="NZ_JAEINH010000001.1"/>
</dbReference>
<keyword evidence="4" id="KW-1185">Reference proteome</keyword>
<dbReference type="SUPFAM" id="SSF55729">
    <property type="entry name" value="Acyl-CoA N-acyltransferases (Nat)"/>
    <property type="match status" value="1"/>
</dbReference>
<dbReference type="InterPro" id="IPR000182">
    <property type="entry name" value="GNAT_dom"/>
</dbReference>
<evidence type="ECO:0000259" key="2">
    <source>
        <dbReference type="PROSITE" id="PS51186"/>
    </source>
</evidence>
<proteinExistence type="predicted"/>
<dbReference type="GO" id="GO:0016747">
    <property type="term" value="F:acyltransferase activity, transferring groups other than amino-acyl groups"/>
    <property type="evidence" value="ECO:0007669"/>
    <property type="project" value="InterPro"/>
</dbReference>
<dbReference type="PROSITE" id="PS51186">
    <property type="entry name" value="GNAT"/>
    <property type="match status" value="1"/>
</dbReference>
<feature type="compositionally biased region" description="Low complexity" evidence="1">
    <location>
        <begin position="258"/>
        <end position="279"/>
    </location>
</feature>
<feature type="region of interest" description="Disordered" evidence="1">
    <location>
        <begin position="248"/>
        <end position="279"/>
    </location>
</feature>
<gene>
    <name evidence="3" type="ORF">JAV76_02195</name>
</gene>
<dbReference type="AlphaFoldDB" id="A0A934I1G0"/>
<evidence type="ECO:0000313" key="3">
    <source>
        <dbReference type="EMBL" id="MBI9113824.1"/>
    </source>
</evidence>
<evidence type="ECO:0000256" key="1">
    <source>
        <dbReference type="SAM" id="MobiDB-lite"/>
    </source>
</evidence>
<accession>A0A934I1G0</accession>
<dbReference type="Gene3D" id="3.40.630.30">
    <property type="match status" value="1"/>
</dbReference>
<reference evidence="3" key="1">
    <citation type="submission" date="2020-12" db="EMBL/GenBank/DDBJ databases">
        <title>Sanguibacter suaedae sp. nov., isolated from Suaeda aralocaspica.</title>
        <authorList>
            <person name="Ma Q."/>
        </authorList>
    </citation>
    <scope>NUCLEOTIDE SEQUENCE</scope>
    <source>
        <strain evidence="3">YZGR15</strain>
    </source>
</reference>
<dbReference type="EMBL" id="JAEINH010000001">
    <property type="protein sequence ID" value="MBI9113824.1"/>
    <property type="molecule type" value="Genomic_DNA"/>
</dbReference>
<dbReference type="InterPro" id="IPR016181">
    <property type="entry name" value="Acyl_CoA_acyltransferase"/>
</dbReference>
<dbReference type="Proteomes" id="UP000602087">
    <property type="component" value="Unassembled WGS sequence"/>
</dbReference>
<dbReference type="CDD" id="cd04301">
    <property type="entry name" value="NAT_SF"/>
    <property type="match status" value="1"/>
</dbReference>
<feature type="domain" description="N-acetyltransferase" evidence="2">
    <location>
        <begin position="107"/>
        <end position="270"/>
    </location>
</feature>
<protein>
    <submittedName>
        <fullName evidence="3">GNAT family N-acetyltransferase</fullName>
    </submittedName>
</protein>
<name>A0A934I1G0_9MICO</name>
<evidence type="ECO:0000313" key="4">
    <source>
        <dbReference type="Proteomes" id="UP000602087"/>
    </source>
</evidence>
<comment type="caution">
    <text evidence="3">The sequence shown here is derived from an EMBL/GenBank/DDBJ whole genome shotgun (WGS) entry which is preliminary data.</text>
</comment>